<proteinExistence type="predicted"/>
<dbReference type="OrthoDB" id="9970435at2759"/>
<dbReference type="PANTHER" id="PTHR31558">
    <property type="entry name" value="CW14 PROTEIN"/>
    <property type="match status" value="1"/>
</dbReference>
<gene>
    <name evidence="2" type="ORF">FRX31_020490</name>
</gene>
<feature type="domain" description="Protein ENHANCED DISEASE RESISTANCE 2 C-terminal" evidence="1">
    <location>
        <begin position="163"/>
        <end position="403"/>
    </location>
</feature>
<evidence type="ECO:0000259" key="1">
    <source>
        <dbReference type="Pfam" id="PF07059"/>
    </source>
</evidence>
<evidence type="ECO:0000313" key="3">
    <source>
        <dbReference type="Proteomes" id="UP000554482"/>
    </source>
</evidence>
<dbReference type="PANTHER" id="PTHR31558:SF3">
    <property type="entry name" value="CW14 PROTEIN"/>
    <property type="match status" value="1"/>
</dbReference>
<organism evidence="2 3">
    <name type="scientific">Thalictrum thalictroides</name>
    <name type="common">Rue-anemone</name>
    <name type="synonym">Anemone thalictroides</name>
    <dbReference type="NCBI Taxonomy" id="46969"/>
    <lineage>
        <taxon>Eukaryota</taxon>
        <taxon>Viridiplantae</taxon>
        <taxon>Streptophyta</taxon>
        <taxon>Embryophyta</taxon>
        <taxon>Tracheophyta</taxon>
        <taxon>Spermatophyta</taxon>
        <taxon>Magnoliopsida</taxon>
        <taxon>Ranunculales</taxon>
        <taxon>Ranunculaceae</taxon>
        <taxon>Thalictroideae</taxon>
        <taxon>Thalictrum</taxon>
    </lineage>
</organism>
<dbReference type="Proteomes" id="UP000554482">
    <property type="component" value="Unassembled WGS sequence"/>
</dbReference>
<accession>A0A7J6VYI8</accession>
<dbReference type="Pfam" id="PF07059">
    <property type="entry name" value="EDR2_C"/>
    <property type="match status" value="1"/>
</dbReference>
<comment type="caution">
    <text evidence="2">The sequence shown here is derived from an EMBL/GenBank/DDBJ whole genome shotgun (WGS) entry which is preliminary data.</text>
</comment>
<sequence length="417" mass="47611">MLDSPQINNQHLPPVSTEEKWFESVGRFDSDCEEDFQSAHNDSLSPHCFDGVSMSIVTPISNADHEKYDNVPCTASSDEQQKQGVHLTDSITLFPVNEVAKKYHTLKEILERYTVRVSQQSSITHFHIAGAFPLDLTKPVLERPIAGSQVPFFPREKKVFGSWSHIEPGSFKVRAENYLRDRKKAFSPNYAAYYPFGVDVFTSPRKVDHIARFVDLPHIDLHGMFPPILVVNVQIPLYSPSIFQSENDGEGMSVVIYFRLSESFSKEIASHFLENLRRVIDNEVEVKGTAAGATLPIRERLKILGRVANMDDLQLNAAERKLMQAYNGKPILSRPQHEFYLAEDYFEIDLDMHRFSYISRKGFDTFQDRLKHCILDVGLTIQGNKPEELPEQILCCIRLNGIDHRNYPQLGLVQKSL</sequence>
<keyword evidence="3" id="KW-1185">Reference proteome</keyword>
<dbReference type="AlphaFoldDB" id="A0A7J6VYI8"/>
<reference evidence="2 3" key="1">
    <citation type="submission" date="2020-06" db="EMBL/GenBank/DDBJ databases">
        <title>Transcriptomic and genomic resources for Thalictrum thalictroides and T. hernandezii: Facilitating candidate gene discovery in an emerging model plant lineage.</title>
        <authorList>
            <person name="Arias T."/>
            <person name="Riano-Pachon D.M."/>
            <person name="Di Stilio V.S."/>
        </authorList>
    </citation>
    <scope>NUCLEOTIDE SEQUENCE [LARGE SCALE GENOMIC DNA]</scope>
    <source>
        <strain evidence="3">cv. WT478/WT964</strain>
        <tissue evidence="2">Leaves</tissue>
    </source>
</reference>
<name>A0A7J6VYI8_THATH</name>
<evidence type="ECO:0000313" key="2">
    <source>
        <dbReference type="EMBL" id="KAF5189921.1"/>
    </source>
</evidence>
<dbReference type="InterPro" id="IPR009769">
    <property type="entry name" value="EDR2_C"/>
</dbReference>
<dbReference type="EMBL" id="JABWDY010024851">
    <property type="protein sequence ID" value="KAF5189921.1"/>
    <property type="molecule type" value="Genomic_DNA"/>
</dbReference>
<protein>
    <submittedName>
        <fullName evidence="2">Cw14 protein</fullName>
    </submittedName>
</protein>